<comment type="caution">
    <text evidence="1">The sequence shown here is derived from an EMBL/GenBank/DDBJ whole genome shotgun (WGS) entry which is preliminary data.</text>
</comment>
<dbReference type="PANTHER" id="PTHR43718">
    <property type="entry name" value="LON PROTEASE"/>
    <property type="match status" value="1"/>
</dbReference>
<dbReference type="EMBL" id="JBBPBM010001833">
    <property type="protein sequence ID" value="KAK8481702.1"/>
    <property type="molecule type" value="Genomic_DNA"/>
</dbReference>
<protein>
    <submittedName>
        <fullName evidence="1">Uncharacterized protein</fullName>
    </submittedName>
</protein>
<proteinExistence type="predicted"/>
<dbReference type="InterPro" id="IPR027065">
    <property type="entry name" value="Lon_Prtase"/>
</dbReference>
<evidence type="ECO:0000313" key="2">
    <source>
        <dbReference type="Proteomes" id="UP001472677"/>
    </source>
</evidence>
<evidence type="ECO:0000313" key="1">
    <source>
        <dbReference type="EMBL" id="KAK8481702.1"/>
    </source>
</evidence>
<name>A0ABR1ZM77_9ROSI</name>
<dbReference type="Proteomes" id="UP001472677">
    <property type="component" value="Unassembled WGS sequence"/>
</dbReference>
<gene>
    <name evidence="1" type="ORF">V6N12_018002</name>
</gene>
<reference evidence="1 2" key="1">
    <citation type="journal article" date="2024" name="G3 (Bethesda)">
        <title>Genome assembly of Hibiscus sabdariffa L. provides insights into metabolisms of medicinal natural products.</title>
        <authorList>
            <person name="Kim T."/>
        </authorList>
    </citation>
    <scope>NUCLEOTIDE SEQUENCE [LARGE SCALE GENOMIC DNA]</scope>
    <source>
        <strain evidence="1">TK-2024</strain>
        <tissue evidence="1">Old leaves</tissue>
    </source>
</reference>
<organism evidence="1 2">
    <name type="scientific">Hibiscus sabdariffa</name>
    <name type="common">roselle</name>
    <dbReference type="NCBI Taxonomy" id="183260"/>
    <lineage>
        <taxon>Eukaryota</taxon>
        <taxon>Viridiplantae</taxon>
        <taxon>Streptophyta</taxon>
        <taxon>Embryophyta</taxon>
        <taxon>Tracheophyta</taxon>
        <taxon>Spermatophyta</taxon>
        <taxon>Magnoliopsida</taxon>
        <taxon>eudicotyledons</taxon>
        <taxon>Gunneridae</taxon>
        <taxon>Pentapetalae</taxon>
        <taxon>rosids</taxon>
        <taxon>malvids</taxon>
        <taxon>Malvales</taxon>
        <taxon>Malvaceae</taxon>
        <taxon>Malvoideae</taxon>
        <taxon>Hibiscus</taxon>
    </lineage>
</organism>
<keyword evidence="2" id="KW-1185">Reference proteome</keyword>
<sequence>MLSPYDVVDEDQFIALPRGRVGGFQLALAYQNLVFFWVVHKRWQLTFGKEEMKVITQESIVKTIEENLSGEQQCDENFEIIQEKIITDECLFRLSDVLEKIWEFIVTEKLKGTSPGRTLNCKFHVGTAKTLVLIVEKDEMERGHIGHPTSVLLEFLDLEQKINITDHYLDVPMDLAKKSRADSSHL</sequence>
<accession>A0ABR1ZM77</accession>
<dbReference type="PANTHER" id="PTHR43718:SF2">
    <property type="entry name" value="LON PROTEASE HOMOLOG, MITOCHONDRIAL"/>
    <property type="match status" value="1"/>
</dbReference>